<dbReference type="InterPro" id="IPR036390">
    <property type="entry name" value="WH_DNA-bd_sf"/>
</dbReference>
<dbReference type="AlphaFoldDB" id="A0AA90V7G7"/>
<dbReference type="SUPFAM" id="SSF52540">
    <property type="entry name" value="P-loop containing nucleoside triphosphate hydrolases"/>
    <property type="match status" value="1"/>
</dbReference>
<organism evidence="2 3">
    <name type="scientific">Segatella copri</name>
    <dbReference type="NCBI Taxonomy" id="165179"/>
    <lineage>
        <taxon>Bacteria</taxon>
        <taxon>Pseudomonadati</taxon>
        <taxon>Bacteroidota</taxon>
        <taxon>Bacteroidia</taxon>
        <taxon>Bacteroidales</taxon>
        <taxon>Prevotellaceae</taxon>
        <taxon>Segatella</taxon>
    </lineage>
</organism>
<accession>A0AA90V7G7</accession>
<feature type="domain" description="ATPase" evidence="1">
    <location>
        <begin position="9"/>
        <end position="225"/>
    </location>
</feature>
<dbReference type="SUPFAM" id="SSF46785">
    <property type="entry name" value="Winged helix' DNA-binding domain"/>
    <property type="match status" value="1"/>
</dbReference>
<dbReference type="GO" id="GO:0005524">
    <property type="term" value="F:ATP binding"/>
    <property type="evidence" value="ECO:0007669"/>
    <property type="project" value="InterPro"/>
</dbReference>
<sequence length="485" mass="55976">MSYANIIGRNKEINILDRIYKSKKSELVAIYGRRRVGKSYLVSECFGKKILFKAVGTYIKDGDKDYESYRQLQLAHFYDSLVIAGLSPKESKPTCWREAFLLLRKVLEGKRNRRKIIFIDELPWLAGPQSSEMIAELGYFWNSWADSERNIILIVCGSATSWMLDNVIHDYGGLHGRLTETIKLFPFTLAECEKYYKKNGFHLSRYEMCVSYMAIGGIPYYLDKLRNDRTMTDNIDSIFFADELIHQEFKDVYTGLYSSKEKYVDIVKAIGSKFYGMTQSELSKATGIKTGGTLTKLLDNLRESGITREYPRYGKERVETVYQLKDFFSLFYLRFVHGKQVKQGGWNAIHGTATFYTWAGDTFELLSIEHLQNIQDTLRIHSVERNYSWCGKTEDGKGAQIDLVMESKSTQTDYLCEMKFSTGNFTITQDVEENIRHKIDAFANSKMHNKTRSIQTVLVTTMGLSSNMHASIINHLITLEQLFQR</sequence>
<protein>
    <submittedName>
        <fullName evidence="2">AAA family ATPase</fullName>
    </submittedName>
</protein>
<dbReference type="Pfam" id="PF01637">
    <property type="entry name" value="ATPase_2"/>
    <property type="match status" value="1"/>
</dbReference>
<evidence type="ECO:0000313" key="2">
    <source>
        <dbReference type="EMBL" id="MQN78874.1"/>
    </source>
</evidence>
<dbReference type="InterPro" id="IPR011579">
    <property type="entry name" value="ATPase_dom"/>
</dbReference>
<dbReference type="EMBL" id="VZBZ01000154">
    <property type="protein sequence ID" value="MQN78874.1"/>
    <property type="molecule type" value="Genomic_DNA"/>
</dbReference>
<dbReference type="Proteomes" id="UP000423156">
    <property type="component" value="Unassembled WGS sequence"/>
</dbReference>
<dbReference type="InterPro" id="IPR027417">
    <property type="entry name" value="P-loop_NTPase"/>
</dbReference>
<comment type="caution">
    <text evidence="2">The sequence shown here is derived from an EMBL/GenBank/DDBJ whole genome shotgun (WGS) entry which is preliminary data.</text>
</comment>
<reference evidence="3" key="1">
    <citation type="submission" date="2019-09" db="EMBL/GenBank/DDBJ databases">
        <title>Distinct polysaccharide growth profiles of human intestinal Prevotella copri isolates.</title>
        <authorList>
            <person name="Fehlner-Peach H."/>
            <person name="Magnabosco C."/>
            <person name="Raghavan V."/>
            <person name="Scher J.U."/>
            <person name="Tett A."/>
            <person name="Cox L.M."/>
            <person name="Gottsegen C."/>
            <person name="Watters A."/>
            <person name="Wiltshire- Gordon J.D."/>
            <person name="Segata N."/>
            <person name="Bonneau R."/>
            <person name="Littman D.R."/>
        </authorList>
    </citation>
    <scope>NUCLEOTIDE SEQUENCE [LARGE SCALE GENOMIC DNA]</scope>
    <source>
        <strain evidence="3">BU41712</strain>
    </source>
</reference>
<proteinExistence type="predicted"/>
<evidence type="ECO:0000259" key="1">
    <source>
        <dbReference type="Pfam" id="PF01637"/>
    </source>
</evidence>
<dbReference type="Gene3D" id="3.40.50.300">
    <property type="entry name" value="P-loop containing nucleotide triphosphate hydrolases"/>
    <property type="match status" value="1"/>
</dbReference>
<evidence type="ECO:0000313" key="3">
    <source>
        <dbReference type="Proteomes" id="UP000423156"/>
    </source>
</evidence>
<dbReference type="RefSeq" id="WP_153093584.1">
    <property type="nucleotide sequence ID" value="NZ_VZBX01000085.1"/>
</dbReference>
<name>A0AA90V7G7_9BACT</name>
<dbReference type="PANTHER" id="PTHR34704">
    <property type="entry name" value="ATPASE"/>
    <property type="match status" value="1"/>
</dbReference>
<gene>
    <name evidence="2" type="ORF">F7D71_13605</name>
</gene>
<dbReference type="PANTHER" id="PTHR34704:SF1">
    <property type="entry name" value="ATPASE"/>
    <property type="match status" value="1"/>
</dbReference>